<dbReference type="AlphaFoldDB" id="A0A3G9G389"/>
<evidence type="ECO:0000256" key="4">
    <source>
        <dbReference type="PROSITE-ProRule" id="PRU00335"/>
    </source>
</evidence>
<dbReference type="Gene3D" id="1.10.357.10">
    <property type="entry name" value="Tetracycline Repressor, domain 2"/>
    <property type="match status" value="1"/>
</dbReference>
<evidence type="ECO:0000256" key="3">
    <source>
        <dbReference type="ARBA" id="ARBA00023163"/>
    </source>
</evidence>
<dbReference type="SUPFAM" id="SSF48498">
    <property type="entry name" value="Tetracyclin repressor-like, C-terminal domain"/>
    <property type="match status" value="1"/>
</dbReference>
<dbReference type="GO" id="GO:0003700">
    <property type="term" value="F:DNA-binding transcription factor activity"/>
    <property type="evidence" value="ECO:0007669"/>
    <property type="project" value="TreeGrafter"/>
</dbReference>
<dbReference type="InterPro" id="IPR050109">
    <property type="entry name" value="HTH-type_TetR-like_transc_reg"/>
</dbReference>
<dbReference type="PANTHER" id="PTHR30055:SF223">
    <property type="entry name" value="HTH-TYPE TRANSCRIPTIONAL REGULATOR UIDR"/>
    <property type="match status" value="1"/>
</dbReference>
<dbReference type="InterPro" id="IPR039536">
    <property type="entry name" value="TetR_C_Proteobacteria"/>
</dbReference>
<reference evidence="7" key="2">
    <citation type="journal article" date="2017" name="Plant Physiol. Biochem.">
        <title>Differential oxidative and antioxidative response of duckweed Lemna minor toward plant growth promoting/inhibiting bacteria.</title>
        <authorList>
            <person name="Ishizawa H."/>
            <person name="Kuroda M."/>
            <person name="Morikawa M."/>
            <person name="Ike M."/>
        </authorList>
    </citation>
    <scope>NUCLEOTIDE SEQUENCE [LARGE SCALE GENOMIC DNA]</scope>
    <source>
        <strain evidence="7">M6</strain>
    </source>
</reference>
<dbReference type="RefSeq" id="WP_126420439.1">
    <property type="nucleotide sequence ID" value="NZ_AP018827.1"/>
</dbReference>
<dbReference type="PROSITE" id="PS50977">
    <property type="entry name" value="HTH_TETR_2"/>
    <property type="match status" value="1"/>
</dbReference>
<feature type="DNA-binding region" description="H-T-H motif" evidence="4">
    <location>
        <begin position="38"/>
        <end position="57"/>
    </location>
</feature>
<accession>A0A3G9G389</accession>
<gene>
    <name evidence="6" type="ORF">EM6_0789</name>
</gene>
<organism evidence="6 7">
    <name type="scientific">Asticcacaulis excentricus</name>
    <dbReference type="NCBI Taxonomy" id="78587"/>
    <lineage>
        <taxon>Bacteria</taxon>
        <taxon>Pseudomonadati</taxon>
        <taxon>Pseudomonadota</taxon>
        <taxon>Alphaproteobacteria</taxon>
        <taxon>Caulobacterales</taxon>
        <taxon>Caulobacteraceae</taxon>
        <taxon>Asticcacaulis</taxon>
    </lineage>
</organism>
<sequence>MPDLLPKKRVRLSPDVRRDALLRAAHDLFSRHGFADTRMDDVAAAAGVSKGTVYLYFPTKEALFEALLRRDVLPRVGRILFVLNHYNGPVGWLLKRVAHFIGGKIDAGTVPLYPKLLVREASRFPELARFYHEEVITPVLGALEDLFRRAISRGELGAGDAKLYAHLFIAPMVKAALWYFTFGEISAPAVKARPYLKAHVETFLRGVRP</sequence>
<dbReference type="GO" id="GO:0000976">
    <property type="term" value="F:transcription cis-regulatory region binding"/>
    <property type="evidence" value="ECO:0007669"/>
    <property type="project" value="TreeGrafter"/>
</dbReference>
<evidence type="ECO:0000259" key="5">
    <source>
        <dbReference type="PROSITE" id="PS50977"/>
    </source>
</evidence>
<dbReference type="Pfam" id="PF14246">
    <property type="entry name" value="TetR_C_7"/>
    <property type="match status" value="1"/>
</dbReference>
<reference evidence="7" key="1">
    <citation type="journal article" date="2017" name="Biotechnol. Biofuels">
        <title>Evaluation of environmental bacterial communities as a factor affecting the growth of duckweed Lemna minor.</title>
        <authorList>
            <person name="Ishizawa H."/>
            <person name="Kuroda M."/>
            <person name="Morikawa M."/>
            <person name="Ike M."/>
        </authorList>
    </citation>
    <scope>NUCLEOTIDE SEQUENCE [LARGE SCALE GENOMIC DNA]</scope>
    <source>
        <strain evidence="7">M6</strain>
    </source>
</reference>
<feature type="domain" description="HTH tetR-type" evidence="5">
    <location>
        <begin position="15"/>
        <end position="75"/>
    </location>
</feature>
<dbReference type="FunFam" id="1.10.10.60:FF:000141">
    <property type="entry name" value="TetR family transcriptional regulator"/>
    <property type="match status" value="1"/>
</dbReference>
<protein>
    <submittedName>
        <fullName evidence="6">Transcriptional regulator, TetR family</fullName>
    </submittedName>
</protein>
<evidence type="ECO:0000313" key="6">
    <source>
        <dbReference type="EMBL" id="BBF80211.1"/>
    </source>
</evidence>
<evidence type="ECO:0000256" key="2">
    <source>
        <dbReference type="ARBA" id="ARBA00023125"/>
    </source>
</evidence>
<keyword evidence="3" id="KW-0804">Transcription</keyword>
<evidence type="ECO:0000256" key="1">
    <source>
        <dbReference type="ARBA" id="ARBA00023015"/>
    </source>
</evidence>
<dbReference type="InterPro" id="IPR009057">
    <property type="entry name" value="Homeodomain-like_sf"/>
</dbReference>
<keyword evidence="1" id="KW-0805">Transcription regulation</keyword>
<dbReference type="PRINTS" id="PR00455">
    <property type="entry name" value="HTHTETR"/>
</dbReference>
<proteinExistence type="predicted"/>
<dbReference type="PANTHER" id="PTHR30055">
    <property type="entry name" value="HTH-TYPE TRANSCRIPTIONAL REGULATOR RUTR"/>
    <property type="match status" value="1"/>
</dbReference>
<dbReference type="Pfam" id="PF00440">
    <property type="entry name" value="TetR_N"/>
    <property type="match status" value="1"/>
</dbReference>
<dbReference type="OrthoDB" id="7185252at2"/>
<evidence type="ECO:0000313" key="7">
    <source>
        <dbReference type="Proteomes" id="UP000278756"/>
    </source>
</evidence>
<dbReference type="EMBL" id="AP018827">
    <property type="protein sequence ID" value="BBF80211.1"/>
    <property type="molecule type" value="Genomic_DNA"/>
</dbReference>
<dbReference type="SUPFAM" id="SSF46689">
    <property type="entry name" value="Homeodomain-like"/>
    <property type="match status" value="1"/>
</dbReference>
<name>A0A3G9G389_9CAUL</name>
<dbReference type="InterPro" id="IPR036271">
    <property type="entry name" value="Tet_transcr_reg_TetR-rel_C_sf"/>
</dbReference>
<dbReference type="Proteomes" id="UP000278756">
    <property type="component" value="Chromosome 1"/>
</dbReference>
<keyword evidence="2 4" id="KW-0238">DNA-binding</keyword>
<dbReference type="InterPro" id="IPR001647">
    <property type="entry name" value="HTH_TetR"/>
</dbReference>